<dbReference type="Proteomes" id="UP000051085">
    <property type="component" value="Unassembled WGS sequence"/>
</dbReference>
<protein>
    <submittedName>
        <fullName evidence="2">Lipopolysaccharide 1,6-galactosyltransferase</fullName>
    </submittedName>
</protein>
<dbReference type="GeneID" id="87979209"/>
<comment type="caution">
    <text evidence="2">The sequence shown here is derived from an EMBL/GenBank/DDBJ whole genome shotgun (WGS) entry which is preliminary data.</text>
</comment>
<dbReference type="SUPFAM" id="SSF53756">
    <property type="entry name" value="UDP-Glycosyltransferase/glycogen phosphorylase"/>
    <property type="match status" value="1"/>
</dbReference>
<dbReference type="Gene3D" id="3.40.50.2000">
    <property type="entry name" value="Glycogen Phosphorylase B"/>
    <property type="match status" value="2"/>
</dbReference>
<organism evidence="2 3">
    <name type="scientific">Limosilactobacillus pontis DSM 8475</name>
    <dbReference type="NCBI Taxonomy" id="1423794"/>
    <lineage>
        <taxon>Bacteria</taxon>
        <taxon>Bacillati</taxon>
        <taxon>Bacillota</taxon>
        <taxon>Bacilli</taxon>
        <taxon>Lactobacillales</taxon>
        <taxon>Lactobacillaceae</taxon>
        <taxon>Limosilactobacillus</taxon>
    </lineage>
</organism>
<reference evidence="2 3" key="1">
    <citation type="journal article" date="2015" name="Genome Announc.">
        <title>Expanding the biotechnology potential of lactobacilli through comparative genomics of 213 strains and associated genera.</title>
        <authorList>
            <person name="Sun Z."/>
            <person name="Harris H.M."/>
            <person name="McCann A."/>
            <person name="Guo C."/>
            <person name="Argimon S."/>
            <person name="Zhang W."/>
            <person name="Yang X."/>
            <person name="Jeffery I.B."/>
            <person name="Cooney J.C."/>
            <person name="Kagawa T.F."/>
            <person name="Liu W."/>
            <person name="Song Y."/>
            <person name="Salvetti E."/>
            <person name="Wrobel A."/>
            <person name="Rasinkangas P."/>
            <person name="Parkhill J."/>
            <person name="Rea M.C."/>
            <person name="O'Sullivan O."/>
            <person name="Ritari J."/>
            <person name="Douillard F.P."/>
            <person name="Paul Ross R."/>
            <person name="Yang R."/>
            <person name="Briner A.E."/>
            <person name="Felis G.E."/>
            <person name="de Vos W.M."/>
            <person name="Barrangou R."/>
            <person name="Klaenhammer T.R."/>
            <person name="Caufield P.W."/>
            <person name="Cui Y."/>
            <person name="Zhang H."/>
            <person name="O'Toole P.W."/>
        </authorList>
    </citation>
    <scope>NUCLEOTIDE SEQUENCE [LARGE SCALE GENOMIC DNA]</scope>
    <source>
        <strain evidence="2 3">DSM 8475</strain>
    </source>
</reference>
<dbReference type="Pfam" id="PF00534">
    <property type="entry name" value="Glycos_transf_1"/>
    <property type="match status" value="1"/>
</dbReference>
<sequence length="350" mass="40268">MHLTFIANKITGRGGTETVLVKVLNNLAQDSNNEVSLVLSNLTPNREWLRQLDRSIKITYPHNSSRVSRLFYFTRIFLNGPRNETYIILSPNIIKLYAKLRKITHKKCKIVSWFHFSIANQKVYDPENMVYADYHLAISSAIKNQMVDLGIAPQKIFLVLNPAEHHQIFESTKNDGIKHLLYVGRIQNNGQKNLKELFNAVSLVDFPMILDVYGSGKDEQECQQLCYKLGIDKKVVWHGWAENVWNELVYRPFATILTSKFEGLPMVFLESISRGIPCLAANFDGYDDVIIDGVNGMHYQLGNIQECAQKIHEIAETGYDAKRVQESIAKFYEEKYFSHLKEVLQKITSY</sequence>
<dbReference type="PANTHER" id="PTHR12526:SF630">
    <property type="entry name" value="GLYCOSYLTRANSFERASE"/>
    <property type="match status" value="1"/>
</dbReference>
<dbReference type="GO" id="GO:0016757">
    <property type="term" value="F:glycosyltransferase activity"/>
    <property type="evidence" value="ECO:0007669"/>
    <property type="project" value="InterPro"/>
</dbReference>
<evidence type="ECO:0000313" key="3">
    <source>
        <dbReference type="Proteomes" id="UP000051085"/>
    </source>
</evidence>
<gene>
    <name evidence="2" type="ORF">FD34_GL000635</name>
</gene>
<proteinExistence type="predicted"/>
<name>A0A922TMS0_9LACO</name>
<dbReference type="PANTHER" id="PTHR12526">
    <property type="entry name" value="GLYCOSYLTRANSFERASE"/>
    <property type="match status" value="1"/>
</dbReference>
<dbReference type="InterPro" id="IPR001296">
    <property type="entry name" value="Glyco_trans_1"/>
</dbReference>
<dbReference type="RefSeq" id="WP_057807949.1">
    <property type="nucleotide sequence ID" value="NZ_AZGO01000062.1"/>
</dbReference>
<evidence type="ECO:0000259" key="1">
    <source>
        <dbReference type="Pfam" id="PF00534"/>
    </source>
</evidence>
<accession>A0A922TMS0</accession>
<dbReference type="NCBIfam" id="NF007396">
    <property type="entry name" value="PRK09922.1"/>
    <property type="match status" value="1"/>
</dbReference>
<evidence type="ECO:0000313" key="2">
    <source>
        <dbReference type="EMBL" id="KRM35576.1"/>
    </source>
</evidence>
<feature type="domain" description="Glycosyl transferase family 1" evidence="1">
    <location>
        <begin position="168"/>
        <end position="326"/>
    </location>
</feature>
<dbReference type="EMBL" id="AZGO01000062">
    <property type="protein sequence ID" value="KRM35576.1"/>
    <property type="molecule type" value="Genomic_DNA"/>
</dbReference>
<dbReference type="AlphaFoldDB" id="A0A922TMS0"/>